<dbReference type="InterPro" id="IPR000866">
    <property type="entry name" value="AhpC/TSA"/>
</dbReference>
<dbReference type="InterPro" id="IPR013766">
    <property type="entry name" value="Thioredoxin_domain"/>
</dbReference>
<dbReference type="SUPFAM" id="SSF52833">
    <property type="entry name" value="Thioredoxin-like"/>
    <property type="match status" value="1"/>
</dbReference>
<evidence type="ECO:0000256" key="6">
    <source>
        <dbReference type="SAM" id="Phobius"/>
    </source>
</evidence>
<accession>A0ABV2WS91</accession>
<evidence type="ECO:0000256" key="2">
    <source>
        <dbReference type="ARBA" id="ARBA00022748"/>
    </source>
</evidence>
<dbReference type="InterPro" id="IPR036249">
    <property type="entry name" value="Thioredoxin-like_sf"/>
</dbReference>
<keyword evidence="6" id="KW-0472">Membrane</keyword>
<keyword evidence="6" id="KW-0812">Transmembrane</keyword>
<comment type="subcellular location">
    <subcellularLocation>
        <location evidence="1">Cell envelope</location>
    </subcellularLocation>
</comment>
<keyword evidence="3" id="KW-0735">Signal-anchor</keyword>
<dbReference type="RefSeq" id="WP_356959145.1">
    <property type="nucleotide sequence ID" value="NZ_JBEYBD010000024.1"/>
</dbReference>
<feature type="transmembrane region" description="Helical" evidence="6">
    <location>
        <begin position="6"/>
        <end position="26"/>
    </location>
</feature>
<keyword evidence="9" id="KW-1185">Reference proteome</keyword>
<comment type="caution">
    <text evidence="8">The sequence shown here is derived from an EMBL/GenBank/DDBJ whole genome shotgun (WGS) entry which is preliminary data.</text>
</comment>
<reference evidence="8 9" key="1">
    <citation type="submission" date="2024-06" db="EMBL/GenBank/DDBJ databases">
        <title>The Natural Products Discovery Center: Release of the First 8490 Sequenced Strains for Exploring Actinobacteria Biosynthetic Diversity.</title>
        <authorList>
            <person name="Kalkreuter E."/>
            <person name="Kautsar S.A."/>
            <person name="Yang D."/>
            <person name="Bader C.D."/>
            <person name="Teijaro C.N."/>
            <person name="Fluegel L."/>
            <person name="Davis C.M."/>
            <person name="Simpson J.R."/>
            <person name="Lauterbach L."/>
            <person name="Steele A.D."/>
            <person name="Gui C."/>
            <person name="Meng S."/>
            <person name="Li G."/>
            <person name="Viehrig K."/>
            <person name="Ye F."/>
            <person name="Su P."/>
            <person name="Kiefer A.F."/>
            <person name="Nichols A."/>
            <person name="Cepeda A.J."/>
            <person name="Yan W."/>
            <person name="Fan B."/>
            <person name="Jiang Y."/>
            <person name="Adhikari A."/>
            <person name="Zheng C.-J."/>
            <person name="Schuster L."/>
            <person name="Cowan T.M."/>
            <person name="Smanski M.J."/>
            <person name="Chevrette M.G."/>
            <person name="De Carvalho L.P.S."/>
            <person name="Shen B."/>
        </authorList>
    </citation>
    <scope>NUCLEOTIDE SEQUENCE [LARGE SCALE GENOMIC DNA]</scope>
    <source>
        <strain evidence="8 9">NPDC019708</strain>
    </source>
</reference>
<evidence type="ECO:0000313" key="9">
    <source>
        <dbReference type="Proteomes" id="UP001550628"/>
    </source>
</evidence>
<evidence type="ECO:0000313" key="8">
    <source>
        <dbReference type="EMBL" id="MEU1953739.1"/>
    </source>
</evidence>
<evidence type="ECO:0000256" key="3">
    <source>
        <dbReference type="ARBA" id="ARBA00022968"/>
    </source>
</evidence>
<feature type="domain" description="Thioredoxin" evidence="7">
    <location>
        <begin position="51"/>
        <end position="214"/>
    </location>
</feature>
<proteinExistence type="predicted"/>
<organism evidence="8 9">
    <name type="scientific">Nocardia rhamnosiphila</name>
    <dbReference type="NCBI Taxonomy" id="426716"/>
    <lineage>
        <taxon>Bacteria</taxon>
        <taxon>Bacillati</taxon>
        <taxon>Actinomycetota</taxon>
        <taxon>Actinomycetes</taxon>
        <taxon>Mycobacteriales</taxon>
        <taxon>Nocardiaceae</taxon>
        <taxon>Nocardia</taxon>
    </lineage>
</organism>
<gene>
    <name evidence="8" type="ORF">ABZ510_17985</name>
</gene>
<evidence type="ECO:0000256" key="4">
    <source>
        <dbReference type="ARBA" id="ARBA00023157"/>
    </source>
</evidence>
<dbReference type="InterPro" id="IPR050553">
    <property type="entry name" value="Thioredoxin_ResA/DsbE_sf"/>
</dbReference>
<dbReference type="EMBL" id="JBEYBF010000011">
    <property type="protein sequence ID" value="MEU1953739.1"/>
    <property type="molecule type" value="Genomic_DNA"/>
</dbReference>
<keyword evidence="5" id="KW-0676">Redox-active center</keyword>
<sequence length="217" mass="22696">MSRVPVFWKWALTAVIVAFAAAIAFWPRGGSENAGHVAQPTRTIDPALRAASGAAQCPTASATGQRPGPLTDVVLSCLADASPAYPGRLTGRPVVLNLWAYWCQPCRTELPLFQEYADRAGSAVQVVTVHSDPDEAKALALLAALNDDLRAQGRAELHLPGLQDPEAQVRAAAQAPTALPITVLVRPDGSIADYVARPFRDADDIAASVAGALGVTA</sequence>
<dbReference type="CDD" id="cd02966">
    <property type="entry name" value="TlpA_like_family"/>
    <property type="match status" value="1"/>
</dbReference>
<dbReference type="Gene3D" id="3.40.30.10">
    <property type="entry name" value="Glutaredoxin"/>
    <property type="match status" value="1"/>
</dbReference>
<keyword evidence="2" id="KW-0201">Cytochrome c-type biogenesis</keyword>
<evidence type="ECO:0000256" key="5">
    <source>
        <dbReference type="ARBA" id="ARBA00023284"/>
    </source>
</evidence>
<dbReference type="Proteomes" id="UP001550628">
    <property type="component" value="Unassembled WGS sequence"/>
</dbReference>
<keyword evidence="4" id="KW-1015">Disulfide bond</keyword>
<evidence type="ECO:0000259" key="7">
    <source>
        <dbReference type="PROSITE" id="PS51352"/>
    </source>
</evidence>
<evidence type="ECO:0000256" key="1">
    <source>
        <dbReference type="ARBA" id="ARBA00004196"/>
    </source>
</evidence>
<keyword evidence="6" id="KW-1133">Transmembrane helix</keyword>
<protein>
    <submittedName>
        <fullName evidence="8">TlpA disulfide reductase family protein</fullName>
    </submittedName>
</protein>
<dbReference type="PROSITE" id="PS51352">
    <property type="entry name" value="THIOREDOXIN_2"/>
    <property type="match status" value="1"/>
</dbReference>
<dbReference type="PANTHER" id="PTHR42852">
    <property type="entry name" value="THIOL:DISULFIDE INTERCHANGE PROTEIN DSBE"/>
    <property type="match status" value="1"/>
</dbReference>
<dbReference type="Pfam" id="PF00578">
    <property type="entry name" value="AhpC-TSA"/>
    <property type="match status" value="1"/>
</dbReference>
<dbReference type="PANTHER" id="PTHR42852:SF6">
    <property type="entry name" value="THIOL:DISULFIDE INTERCHANGE PROTEIN DSBE"/>
    <property type="match status" value="1"/>
</dbReference>
<name>A0ABV2WS91_9NOCA</name>